<gene>
    <name evidence="2" type="ORF">THAOC_13382</name>
</gene>
<feature type="non-terminal residue" evidence="2">
    <location>
        <position position="1"/>
    </location>
</feature>
<sequence>TDPTTQRLQRPPAIVRRLRGTRPAASGGSPSPPAPASRRPALRSPRRRTSPAAGLGGPGARRDLDRRSSVPLSPTNLRSQFRANHGNDDDDAPSPADRGRREGRGRVGHALELLWPLSRASGVPDEAKKAMNDTREDGQRTTPRWYHLSLATVSGGLERGVGGMRGLRSATYLPMTTPSFRPANDIPAHNDEDGQRPTPRHRRMTSRPTMTRTDDLPPLGDTTRASLEFRTVGREAEGAYEGISTAAWLDVPSRANQLMIEWPPDLDRICAPSGRRRTSRPTSEWAPTAAPATAATSECGPIRSVIAVVAPAISTSESGSGVISIIGRAHHSAADVADRVIVIDRRKAHGQPLDWACGRRLARRRGHGVHAPERHRVQPRVVLWSSTSSRSHGVMLWAGPWPWPERKAGPVGTHLRQRSIAKSGTIPENVAAYRDVVTLVTAELRTTPAQNHFDHGAQPALGTGQKWEEEVLGCTEPVHGPCQMGCSHDRMAGFEQSTAGRAIFDAPT</sequence>
<feature type="compositionally biased region" description="Basic residues" evidence="1">
    <location>
        <begin position="40"/>
        <end position="49"/>
    </location>
</feature>
<feature type="compositionally biased region" description="Low complexity" evidence="1">
    <location>
        <begin position="280"/>
        <end position="294"/>
    </location>
</feature>
<dbReference type="Proteomes" id="UP000266841">
    <property type="component" value="Unassembled WGS sequence"/>
</dbReference>
<dbReference type="EMBL" id="AGNL01015531">
    <property type="protein sequence ID" value="EJK65730.1"/>
    <property type="molecule type" value="Genomic_DNA"/>
</dbReference>
<evidence type="ECO:0000256" key="1">
    <source>
        <dbReference type="SAM" id="MobiDB-lite"/>
    </source>
</evidence>
<keyword evidence="3" id="KW-1185">Reference proteome</keyword>
<feature type="region of interest" description="Disordered" evidence="1">
    <location>
        <begin position="271"/>
        <end position="294"/>
    </location>
</feature>
<feature type="compositionally biased region" description="Polar residues" evidence="1">
    <location>
        <begin position="70"/>
        <end position="82"/>
    </location>
</feature>
<feature type="region of interest" description="Disordered" evidence="1">
    <location>
        <begin position="1"/>
        <end position="105"/>
    </location>
</feature>
<protein>
    <submittedName>
        <fullName evidence="2">Uncharacterized protein</fullName>
    </submittedName>
</protein>
<evidence type="ECO:0000313" key="2">
    <source>
        <dbReference type="EMBL" id="EJK65730.1"/>
    </source>
</evidence>
<proteinExistence type="predicted"/>
<dbReference type="AlphaFoldDB" id="K0SKB1"/>
<reference evidence="2 3" key="1">
    <citation type="journal article" date="2012" name="Genome Biol.">
        <title>Genome and low-iron response of an oceanic diatom adapted to chronic iron limitation.</title>
        <authorList>
            <person name="Lommer M."/>
            <person name="Specht M."/>
            <person name="Roy A.S."/>
            <person name="Kraemer L."/>
            <person name="Andreson R."/>
            <person name="Gutowska M.A."/>
            <person name="Wolf J."/>
            <person name="Bergner S.V."/>
            <person name="Schilhabel M.B."/>
            <person name="Klostermeier U.C."/>
            <person name="Beiko R.G."/>
            <person name="Rosenstiel P."/>
            <person name="Hippler M."/>
            <person name="Laroche J."/>
        </authorList>
    </citation>
    <scope>NUCLEOTIDE SEQUENCE [LARGE SCALE GENOMIC DNA]</scope>
    <source>
        <strain evidence="2 3">CCMP1005</strain>
    </source>
</reference>
<comment type="caution">
    <text evidence="2">The sequence shown here is derived from an EMBL/GenBank/DDBJ whole genome shotgun (WGS) entry which is preliminary data.</text>
</comment>
<name>K0SKB1_THAOC</name>
<feature type="region of interest" description="Disordered" evidence="1">
    <location>
        <begin position="176"/>
        <end position="226"/>
    </location>
</feature>
<evidence type="ECO:0000313" key="3">
    <source>
        <dbReference type="Proteomes" id="UP000266841"/>
    </source>
</evidence>
<organism evidence="2 3">
    <name type="scientific">Thalassiosira oceanica</name>
    <name type="common">Marine diatom</name>
    <dbReference type="NCBI Taxonomy" id="159749"/>
    <lineage>
        <taxon>Eukaryota</taxon>
        <taxon>Sar</taxon>
        <taxon>Stramenopiles</taxon>
        <taxon>Ochrophyta</taxon>
        <taxon>Bacillariophyta</taxon>
        <taxon>Coscinodiscophyceae</taxon>
        <taxon>Thalassiosirophycidae</taxon>
        <taxon>Thalassiosirales</taxon>
        <taxon>Thalassiosiraceae</taxon>
        <taxon>Thalassiosira</taxon>
    </lineage>
</organism>
<accession>K0SKB1</accession>